<keyword evidence="3" id="KW-1185">Reference proteome</keyword>
<protein>
    <recommendedName>
        <fullName evidence="4">Carboxypeptidase regulatory-like domain-containing protein</fullName>
    </recommendedName>
</protein>
<dbReference type="Gene3D" id="2.60.40.1120">
    <property type="entry name" value="Carboxypeptidase-like, regulatory domain"/>
    <property type="match status" value="2"/>
</dbReference>
<evidence type="ECO:0008006" key="4">
    <source>
        <dbReference type="Google" id="ProtNLM"/>
    </source>
</evidence>
<feature type="chain" id="PRO_5043811845" description="Carboxypeptidase regulatory-like domain-containing protein" evidence="1">
    <location>
        <begin position="25"/>
        <end position="320"/>
    </location>
</feature>
<name>A0AAW4L4J1_9BACT</name>
<proteinExistence type="predicted"/>
<evidence type="ECO:0000313" key="2">
    <source>
        <dbReference type="EMBL" id="MBT0665883.1"/>
    </source>
</evidence>
<evidence type="ECO:0000313" key="3">
    <source>
        <dbReference type="Proteomes" id="UP000811899"/>
    </source>
</evidence>
<dbReference type="AlphaFoldDB" id="A0AAW4L4J1"/>
<evidence type="ECO:0000256" key="1">
    <source>
        <dbReference type="SAM" id="SignalP"/>
    </source>
</evidence>
<dbReference type="RefSeq" id="WP_214172651.1">
    <property type="nucleotide sequence ID" value="NZ_JAHCVJ010000007.1"/>
</dbReference>
<gene>
    <name evidence="2" type="ORF">KI809_16355</name>
</gene>
<organism evidence="2 3">
    <name type="scientific">Geoanaerobacter pelophilus</name>
    <dbReference type="NCBI Taxonomy" id="60036"/>
    <lineage>
        <taxon>Bacteria</taxon>
        <taxon>Pseudomonadati</taxon>
        <taxon>Thermodesulfobacteriota</taxon>
        <taxon>Desulfuromonadia</taxon>
        <taxon>Geobacterales</taxon>
        <taxon>Geobacteraceae</taxon>
        <taxon>Geoanaerobacter</taxon>
    </lineage>
</organism>
<accession>A0AAW4L4J1</accession>
<comment type="caution">
    <text evidence="2">The sequence shown here is derived from an EMBL/GenBank/DDBJ whole genome shotgun (WGS) entry which is preliminary data.</text>
</comment>
<sequence>MKGNFCRLLSVLLCIGCFTVSAVAENLAYTVSGIIYGGSAPLPEASIIIVDSLTLSPIKSVTSDSKGYYSGTVEKGKYNLEITPPTDSEHAVSYVNGIEVSNSNVIQNIVLTKDSTSSTTITGYVKTELGTAAHNMRVIIDSGENFGSGLTDLSGKYFVTLISENSMPAGTVFNANVSSPAAQQTAEIPIKVEWSISNILFHAPLNSLSLPVIVLPHFPVLRGRTTDHTGMPVGGVRVKTAPRTYSWSNEGITYNYESDMGDDTVTSDEKGYYSITLLPNPSYEIQIISPSGMSHENRVYSGVAIFSDVSMDLALNPSKQ</sequence>
<dbReference type="InterPro" id="IPR008969">
    <property type="entry name" value="CarboxyPept-like_regulatory"/>
</dbReference>
<dbReference type="EMBL" id="JAHCVJ010000007">
    <property type="protein sequence ID" value="MBT0665883.1"/>
    <property type="molecule type" value="Genomic_DNA"/>
</dbReference>
<feature type="signal peptide" evidence="1">
    <location>
        <begin position="1"/>
        <end position="24"/>
    </location>
</feature>
<reference evidence="2 3" key="1">
    <citation type="submission" date="2021-05" db="EMBL/GenBank/DDBJ databases">
        <title>The draft genome of Geobacter pelophilus DSM 12255.</title>
        <authorList>
            <person name="Xu Z."/>
            <person name="Masuda Y."/>
            <person name="Itoh H."/>
            <person name="Senoo K."/>
        </authorList>
    </citation>
    <scope>NUCLEOTIDE SEQUENCE [LARGE SCALE GENOMIC DNA]</scope>
    <source>
        <strain evidence="2 3">DSM 12255</strain>
    </source>
</reference>
<dbReference type="Proteomes" id="UP000811899">
    <property type="component" value="Unassembled WGS sequence"/>
</dbReference>
<dbReference type="SUPFAM" id="SSF49464">
    <property type="entry name" value="Carboxypeptidase regulatory domain-like"/>
    <property type="match status" value="2"/>
</dbReference>
<keyword evidence="1" id="KW-0732">Signal</keyword>